<gene>
    <name evidence="6" type="ORF">GC096_28665</name>
</gene>
<name>A0ABX1XHU3_9BACL</name>
<feature type="domain" description="HTH araC/xylS-type" evidence="5">
    <location>
        <begin position="212"/>
        <end position="310"/>
    </location>
</feature>
<keyword evidence="4" id="KW-0804">Transcription</keyword>
<dbReference type="InterPro" id="IPR050204">
    <property type="entry name" value="AraC_XylS_family_regulators"/>
</dbReference>
<dbReference type="SUPFAM" id="SSF46689">
    <property type="entry name" value="Homeodomain-like"/>
    <property type="match status" value="2"/>
</dbReference>
<keyword evidence="7" id="KW-1185">Reference proteome</keyword>
<dbReference type="PROSITE" id="PS00041">
    <property type="entry name" value="HTH_ARAC_FAMILY_1"/>
    <property type="match status" value="1"/>
</dbReference>
<evidence type="ECO:0000259" key="5">
    <source>
        <dbReference type="PROSITE" id="PS01124"/>
    </source>
</evidence>
<evidence type="ECO:0000313" key="6">
    <source>
        <dbReference type="EMBL" id="NOU68006.1"/>
    </source>
</evidence>
<keyword evidence="3" id="KW-0010">Activator</keyword>
<dbReference type="PROSITE" id="PS01124">
    <property type="entry name" value="HTH_ARAC_FAMILY_2"/>
    <property type="match status" value="1"/>
</dbReference>
<organism evidence="6 7">
    <name type="scientific">Paenibacillus plantarum</name>
    <dbReference type="NCBI Taxonomy" id="2654975"/>
    <lineage>
        <taxon>Bacteria</taxon>
        <taxon>Bacillati</taxon>
        <taxon>Bacillota</taxon>
        <taxon>Bacilli</taxon>
        <taxon>Bacillales</taxon>
        <taxon>Paenibacillaceae</taxon>
        <taxon>Paenibacillus</taxon>
    </lineage>
</organism>
<dbReference type="InterPro" id="IPR037923">
    <property type="entry name" value="HTH-like"/>
</dbReference>
<dbReference type="InterPro" id="IPR018062">
    <property type="entry name" value="HTH_AraC-typ_CS"/>
</dbReference>
<comment type="caution">
    <text evidence="6">The sequence shown here is derived from an EMBL/GenBank/DDBJ whole genome shotgun (WGS) entry which is preliminary data.</text>
</comment>
<evidence type="ECO:0000313" key="7">
    <source>
        <dbReference type="Proteomes" id="UP000653578"/>
    </source>
</evidence>
<dbReference type="EMBL" id="WHNY01000075">
    <property type="protein sequence ID" value="NOU68006.1"/>
    <property type="molecule type" value="Genomic_DNA"/>
</dbReference>
<dbReference type="InterPro" id="IPR003313">
    <property type="entry name" value="AraC-bd"/>
</dbReference>
<dbReference type="SUPFAM" id="SSF51215">
    <property type="entry name" value="Regulatory protein AraC"/>
    <property type="match status" value="1"/>
</dbReference>
<keyword evidence="2" id="KW-0238">DNA-binding</keyword>
<dbReference type="SMART" id="SM00342">
    <property type="entry name" value="HTH_ARAC"/>
    <property type="match status" value="1"/>
</dbReference>
<proteinExistence type="predicted"/>
<dbReference type="PANTHER" id="PTHR46796">
    <property type="entry name" value="HTH-TYPE TRANSCRIPTIONAL ACTIVATOR RHAS-RELATED"/>
    <property type="match status" value="1"/>
</dbReference>
<sequence>MAYNQDNIQGSWFKIIESCGNLGGVSLMKENFTTAWSEDSIRFISTPSTFAHSNLFYVQEIGHFHTLPGYFTEREGLDSYLIAYILRGRGQLTYRDNSYSLGAHQLFFIHCDSHHHYATHPLEPLELLWVHFHGSASSAYYKQYAASHEPVLQQNNESPVSTLLRQTLQIQQQRNAATEFLTSKLLVELLTEIVLSAQQIGLSESDKPDYIDAICQTLTSRFTESISLDELAREHAVSKYHMAKRFKQYTGFSPHEYLISIRMTHAKERLKYSEMPVSEIAVTLGIDNVSHFINLFKDRTGDTPLVYRKKWQRPR</sequence>
<dbReference type="Gene3D" id="2.60.120.280">
    <property type="entry name" value="Regulatory protein AraC"/>
    <property type="match status" value="1"/>
</dbReference>
<accession>A0ABX1XHU3</accession>
<dbReference type="InterPro" id="IPR009057">
    <property type="entry name" value="Homeodomain-like_sf"/>
</dbReference>
<keyword evidence="1" id="KW-0805">Transcription regulation</keyword>
<dbReference type="InterPro" id="IPR018060">
    <property type="entry name" value="HTH_AraC"/>
</dbReference>
<dbReference type="CDD" id="cd06986">
    <property type="entry name" value="cupin_MmsR-like_N"/>
    <property type="match status" value="1"/>
</dbReference>
<dbReference type="Pfam" id="PF02311">
    <property type="entry name" value="AraC_binding"/>
    <property type="match status" value="1"/>
</dbReference>
<dbReference type="Gene3D" id="1.10.10.60">
    <property type="entry name" value="Homeodomain-like"/>
    <property type="match status" value="2"/>
</dbReference>
<evidence type="ECO:0000256" key="3">
    <source>
        <dbReference type="ARBA" id="ARBA00023159"/>
    </source>
</evidence>
<evidence type="ECO:0000256" key="2">
    <source>
        <dbReference type="ARBA" id="ARBA00023125"/>
    </source>
</evidence>
<evidence type="ECO:0000256" key="4">
    <source>
        <dbReference type="ARBA" id="ARBA00023163"/>
    </source>
</evidence>
<evidence type="ECO:0000256" key="1">
    <source>
        <dbReference type="ARBA" id="ARBA00023015"/>
    </source>
</evidence>
<dbReference type="Pfam" id="PF12833">
    <property type="entry name" value="HTH_18"/>
    <property type="match status" value="1"/>
</dbReference>
<protein>
    <submittedName>
        <fullName evidence="6">Helix-turn-helix domain-containing protein</fullName>
    </submittedName>
</protein>
<reference evidence="6 7" key="1">
    <citation type="submission" date="2019-10" db="EMBL/GenBank/DDBJ databases">
        <title>Description of Paenibacillus humi sp. nov.</title>
        <authorList>
            <person name="Carlier A."/>
            <person name="Qi S."/>
        </authorList>
    </citation>
    <scope>NUCLEOTIDE SEQUENCE [LARGE SCALE GENOMIC DNA]</scope>
    <source>
        <strain evidence="6 7">LMG 31461</strain>
    </source>
</reference>
<dbReference type="Proteomes" id="UP000653578">
    <property type="component" value="Unassembled WGS sequence"/>
</dbReference>